<sequence length="266" mass="29862">MNLSFCGCGFLGLYHLGVAKTLVQKGRPLFEKVDRFCGASAGSLIAALLATKGPDEEQSIDFCYNLAADVRKVRFKSLNPKVSLLDPLEEFLLQALPPDAHQLASGKLFVSVTRKKKNSIVSEFQSRDELIKYLLASSYIPRITGKEPIYIHDRRFLDGGMTNNLPIPMDGRTVTVSPFAGRQDICPPDASRKPMHMNLAKQRFRVNLKNMRRAYHAFLPPKKEKMDKYFNQGVRDAEAFLIREGYIEEKQEAPLPAEEQGAAKGQ</sequence>
<reference evidence="6" key="3">
    <citation type="submission" date="2015-06" db="UniProtKB">
        <authorList>
            <consortium name="EnsemblMetazoa"/>
        </authorList>
    </citation>
    <scope>IDENTIFICATION</scope>
</reference>
<dbReference type="InterPro" id="IPR002641">
    <property type="entry name" value="PNPLA_dom"/>
</dbReference>
<dbReference type="SUPFAM" id="SSF52151">
    <property type="entry name" value="FabD/lysophospholipase-like"/>
    <property type="match status" value="1"/>
</dbReference>
<accession>R7T5W3</accession>
<dbReference type="STRING" id="283909.R7T5W3"/>
<evidence type="ECO:0000256" key="2">
    <source>
        <dbReference type="PROSITE-ProRule" id="PRU01161"/>
    </source>
</evidence>
<dbReference type="HOGENOM" id="CLU_018371_4_0_1"/>
<evidence type="ECO:0000259" key="4">
    <source>
        <dbReference type="PROSITE" id="PS51635"/>
    </source>
</evidence>
<dbReference type="GO" id="GO:0016020">
    <property type="term" value="C:membrane"/>
    <property type="evidence" value="ECO:0007669"/>
    <property type="project" value="TreeGrafter"/>
</dbReference>
<dbReference type="EMBL" id="AMQN01003419">
    <property type="status" value="NOT_ANNOTATED_CDS"/>
    <property type="molecule type" value="Genomic_DNA"/>
</dbReference>
<name>R7T5W3_CAPTE</name>
<feature type="short sequence motif" description="GXSXG" evidence="2">
    <location>
        <begin position="38"/>
        <end position="42"/>
    </location>
</feature>
<feature type="short sequence motif" description="DGA/G" evidence="2">
    <location>
        <begin position="158"/>
        <end position="160"/>
    </location>
</feature>
<evidence type="ECO:0000256" key="1">
    <source>
        <dbReference type="ARBA" id="ARBA00023098"/>
    </source>
</evidence>
<feature type="chain" id="PRO_5008786679" description="PNPLA domain-containing protein" evidence="3">
    <location>
        <begin position="20"/>
        <end position="266"/>
    </location>
</feature>
<dbReference type="EnsemblMetazoa" id="CapteT157153">
    <property type="protein sequence ID" value="CapteP157153"/>
    <property type="gene ID" value="CapteG157153"/>
</dbReference>
<evidence type="ECO:0000256" key="3">
    <source>
        <dbReference type="SAM" id="SignalP"/>
    </source>
</evidence>
<dbReference type="GO" id="GO:0055088">
    <property type="term" value="P:lipid homeostasis"/>
    <property type="evidence" value="ECO:0007669"/>
    <property type="project" value="TreeGrafter"/>
</dbReference>
<dbReference type="GO" id="GO:0019433">
    <property type="term" value="P:triglyceride catabolic process"/>
    <property type="evidence" value="ECO:0007669"/>
    <property type="project" value="TreeGrafter"/>
</dbReference>
<feature type="active site" description="Proton acceptor" evidence="2">
    <location>
        <position position="158"/>
    </location>
</feature>
<dbReference type="InterPro" id="IPR016035">
    <property type="entry name" value="Acyl_Trfase/lysoPLipase"/>
</dbReference>
<dbReference type="OrthoDB" id="197155at2759"/>
<dbReference type="GO" id="GO:0005737">
    <property type="term" value="C:cytoplasm"/>
    <property type="evidence" value="ECO:0007669"/>
    <property type="project" value="TreeGrafter"/>
</dbReference>
<gene>
    <name evidence="5" type="ORF">CAPTEDRAFT_157153</name>
</gene>
<dbReference type="GO" id="GO:0005811">
    <property type="term" value="C:lipid droplet"/>
    <property type="evidence" value="ECO:0007669"/>
    <property type="project" value="TreeGrafter"/>
</dbReference>
<keyword evidence="1 2" id="KW-0443">Lipid metabolism</keyword>
<dbReference type="InterPro" id="IPR033562">
    <property type="entry name" value="PLPL"/>
</dbReference>
<dbReference type="Gene3D" id="3.40.1090.10">
    <property type="entry name" value="Cytosolic phospholipase A2 catalytic domain"/>
    <property type="match status" value="1"/>
</dbReference>
<feature type="domain" description="PNPLA" evidence="4">
    <location>
        <begin position="3"/>
        <end position="171"/>
    </location>
</feature>
<keyword evidence="3" id="KW-0732">Signal</keyword>
<organism evidence="5">
    <name type="scientific">Capitella teleta</name>
    <name type="common">Polychaete worm</name>
    <dbReference type="NCBI Taxonomy" id="283909"/>
    <lineage>
        <taxon>Eukaryota</taxon>
        <taxon>Metazoa</taxon>
        <taxon>Spiralia</taxon>
        <taxon>Lophotrochozoa</taxon>
        <taxon>Annelida</taxon>
        <taxon>Polychaeta</taxon>
        <taxon>Sedentaria</taxon>
        <taxon>Scolecida</taxon>
        <taxon>Capitellidae</taxon>
        <taxon>Capitella</taxon>
    </lineage>
</organism>
<dbReference type="GO" id="GO:0004806">
    <property type="term" value="F:triacylglycerol lipase activity"/>
    <property type="evidence" value="ECO:0007669"/>
    <property type="project" value="TreeGrafter"/>
</dbReference>
<feature type="signal peptide" evidence="3">
    <location>
        <begin position="1"/>
        <end position="19"/>
    </location>
</feature>
<keyword evidence="7" id="KW-1185">Reference proteome</keyword>
<reference evidence="7" key="1">
    <citation type="submission" date="2012-12" db="EMBL/GenBank/DDBJ databases">
        <authorList>
            <person name="Hellsten U."/>
            <person name="Grimwood J."/>
            <person name="Chapman J.A."/>
            <person name="Shapiro H."/>
            <person name="Aerts A."/>
            <person name="Otillar R.P."/>
            <person name="Terry A.Y."/>
            <person name="Boore J.L."/>
            <person name="Simakov O."/>
            <person name="Marletaz F."/>
            <person name="Cho S.-J."/>
            <person name="Edsinger-Gonzales E."/>
            <person name="Havlak P."/>
            <person name="Kuo D.-H."/>
            <person name="Larsson T."/>
            <person name="Lv J."/>
            <person name="Arendt D."/>
            <person name="Savage R."/>
            <person name="Osoegawa K."/>
            <person name="de Jong P."/>
            <person name="Lindberg D.R."/>
            <person name="Seaver E.C."/>
            <person name="Weisblat D.A."/>
            <person name="Putnam N.H."/>
            <person name="Grigoriev I.V."/>
            <person name="Rokhsar D.S."/>
        </authorList>
    </citation>
    <scope>NUCLEOTIDE SEQUENCE</scope>
    <source>
        <strain evidence="7">I ESC-2004</strain>
    </source>
</reference>
<feature type="active site" description="Nucleophile" evidence="2">
    <location>
        <position position="40"/>
    </location>
</feature>
<reference evidence="5 7" key="2">
    <citation type="journal article" date="2013" name="Nature">
        <title>Insights into bilaterian evolution from three spiralian genomes.</title>
        <authorList>
            <person name="Simakov O."/>
            <person name="Marletaz F."/>
            <person name="Cho S.J."/>
            <person name="Edsinger-Gonzales E."/>
            <person name="Havlak P."/>
            <person name="Hellsten U."/>
            <person name="Kuo D.H."/>
            <person name="Larsson T."/>
            <person name="Lv J."/>
            <person name="Arendt D."/>
            <person name="Savage R."/>
            <person name="Osoegawa K."/>
            <person name="de Jong P."/>
            <person name="Grimwood J."/>
            <person name="Chapman J.A."/>
            <person name="Shapiro H."/>
            <person name="Aerts A."/>
            <person name="Otillar R.P."/>
            <person name="Terry A.Y."/>
            <person name="Boore J.L."/>
            <person name="Grigoriev I.V."/>
            <person name="Lindberg D.R."/>
            <person name="Seaver E.C."/>
            <person name="Weisblat D.A."/>
            <person name="Putnam N.H."/>
            <person name="Rokhsar D.S."/>
        </authorList>
    </citation>
    <scope>NUCLEOTIDE SEQUENCE</scope>
    <source>
        <strain evidence="5 7">I ESC-2004</strain>
    </source>
</reference>
<dbReference type="PANTHER" id="PTHR12406">
    <property type="entry name" value="CALCIUM-INDEPENDENT PHOSPHOLIPASE A2 IPLA2 -RELATED"/>
    <property type="match status" value="1"/>
</dbReference>
<dbReference type="PROSITE" id="PS51635">
    <property type="entry name" value="PNPLA"/>
    <property type="match status" value="1"/>
</dbReference>
<dbReference type="Proteomes" id="UP000014760">
    <property type="component" value="Unassembled WGS sequence"/>
</dbReference>
<keyword evidence="2" id="KW-0442">Lipid degradation</keyword>
<dbReference type="EMBL" id="KB311733">
    <property type="protein sequence ID" value="ELT88710.1"/>
    <property type="molecule type" value="Genomic_DNA"/>
</dbReference>
<dbReference type="Pfam" id="PF01734">
    <property type="entry name" value="Patatin"/>
    <property type="match status" value="1"/>
</dbReference>
<evidence type="ECO:0000313" key="6">
    <source>
        <dbReference type="EnsemblMetazoa" id="CapteP157153"/>
    </source>
</evidence>
<evidence type="ECO:0000313" key="7">
    <source>
        <dbReference type="Proteomes" id="UP000014760"/>
    </source>
</evidence>
<keyword evidence="2" id="KW-0378">Hydrolase</keyword>
<feature type="short sequence motif" description="GXGXXG" evidence="2">
    <location>
        <begin position="7"/>
        <end position="12"/>
    </location>
</feature>
<dbReference type="AlphaFoldDB" id="R7T5W3"/>
<dbReference type="OMA" id="KGEKWID"/>
<proteinExistence type="predicted"/>
<evidence type="ECO:0000313" key="5">
    <source>
        <dbReference type="EMBL" id="ELT88710.1"/>
    </source>
</evidence>
<protein>
    <recommendedName>
        <fullName evidence="4">PNPLA domain-containing protein</fullName>
    </recommendedName>
</protein>
<dbReference type="PANTHER" id="PTHR12406:SF7">
    <property type="entry name" value="PATATIN-LIKE PHOSPHOLIPASE DOMAIN-CONTAINING PROTEIN 4"/>
    <property type="match status" value="1"/>
</dbReference>